<reference evidence="4 5" key="1">
    <citation type="submission" date="2020-07" db="EMBL/GenBank/DDBJ databases">
        <title>Description of Limosilactobacillus balticus sp. nov., Limosilactobacillus agrestis sp. nov., Limosilactobacillus albertensis sp. nov., Limosilactobacillus rudii sp. nov., Limosilactobacillus fastidiosus sp. nov., five novel Limosilactobacillus species isolated from the vertebrate gastrointestinal tract, and proposal of 6 subspecies of Limosilactobacillus reuteri adapted to the gastrointestinal tract of specific vertebrate hosts.</title>
        <authorList>
            <person name="Li F."/>
            <person name="Cheng C."/>
            <person name="Zheng J."/>
            <person name="Quevedo R.M."/>
            <person name="Li J."/>
            <person name="Roos S."/>
            <person name="Gaenzle M.G."/>
            <person name="Walter J."/>
        </authorList>
    </citation>
    <scope>NUCLEOTIDE SEQUENCE [LARGE SCALE GENOMIC DNA]</scope>
    <source>
        <strain evidence="4 5">RRLNB_1_1</strain>
    </source>
</reference>
<dbReference type="CDD" id="cd00198">
    <property type="entry name" value="vWFA"/>
    <property type="match status" value="1"/>
</dbReference>
<evidence type="ECO:0000313" key="5">
    <source>
        <dbReference type="Proteomes" id="UP000518316"/>
    </source>
</evidence>
<protein>
    <submittedName>
        <fullName evidence="4">Peptidase</fullName>
    </submittedName>
</protein>
<keyword evidence="5" id="KW-1185">Reference proteome</keyword>
<dbReference type="EMBL" id="JACIVC010000054">
    <property type="protein sequence ID" value="MBB1069593.1"/>
    <property type="molecule type" value="Genomic_DNA"/>
</dbReference>
<dbReference type="RefSeq" id="WP_182598166.1">
    <property type="nucleotide sequence ID" value="NZ_JACIVC010000054.1"/>
</dbReference>
<dbReference type="InterPro" id="IPR018698">
    <property type="entry name" value="VWA-like_dom"/>
</dbReference>
<comment type="caution">
    <text evidence="4">The sequence shown here is derived from an EMBL/GenBank/DDBJ whole genome shotgun (WGS) entry which is preliminary data.</text>
</comment>
<sequence>MSFDKLFSRFNHTRSANNKRQNTDQRVTRGVISLLQKQRLLGEVLLQLPRKFDLRFTAVMGLEWENNKLLLVINPDKLDNLSSDEIENLLEHEALHIIWLHPLRYAANPHHHLVQIATDVAVNQYISEPPRNTATLSQLQQLLRQKIAPRLDSQDYLDLLEKLPIEQQEKLRHAGIDLNKSGSKGNAADDNLQKSDSHHGWQATKKDGHQLNNQLIKLASIKQLLAKAWEQTPHRDRGLLPGNIKSQLKNVKQMKLVDWQQVLKHQFGLLARGQIESHARFNRRQPLRMDLPGKVTRLTPAIDIFVDNSGSVSDEELDQALATIEKMISHTKLTATVYSFDAKVTSKEQLHAGKKFIHTRSGGGGTSFQCVFDYLHQHHLTKRGRIIIIITDGWGEEKINTYHYRNIYWLMMTKADQLSVKDPVGKVLEMR</sequence>
<dbReference type="InterPro" id="IPR025154">
    <property type="entry name" value="Put_metallopeptidase_dom"/>
</dbReference>
<dbReference type="Pfam" id="PF09967">
    <property type="entry name" value="DUF2201"/>
    <property type="match status" value="1"/>
</dbReference>
<evidence type="ECO:0000259" key="3">
    <source>
        <dbReference type="Pfam" id="PF13203"/>
    </source>
</evidence>
<dbReference type="Proteomes" id="UP000518316">
    <property type="component" value="Unassembled WGS sequence"/>
</dbReference>
<dbReference type="AlphaFoldDB" id="A0A7W3TRK3"/>
<name>A0A7W3TRK3_9LACO</name>
<dbReference type="PANTHER" id="PTHR38730">
    <property type="entry name" value="SLL7028 PROTEIN"/>
    <property type="match status" value="1"/>
</dbReference>
<proteinExistence type="predicted"/>
<evidence type="ECO:0000313" key="4">
    <source>
        <dbReference type="EMBL" id="MBB1069593.1"/>
    </source>
</evidence>
<feature type="domain" description="Putative metallopeptidase" evidence="3">
    <location>
        <begin position="71"/>
        <end position="285"/>
    </location>
</feature>
<dbReference type="SUPFAM" id="SSF53300">
    <property type="entry name" value="vWA-like"/>
    <property type="match status" value="1"/>
</dbReference>
<dbReference type="PANTHER" id="PTHR38730:SF1">
    <property type="entry name" value="SLL7028 PROTEIN"/>
    <property type="match status" value="1"/>
</dbReference>
<dbReference type="InterPro" id="IPR036465">
    <property type="entry name" value="vWFA_dom_sf"/>
</dbReference>
<feature type="compositionally biased region" description="Basic and acidic residues" evidence="1">
    <location>
        <begin position="191"/>
        <end position="204"/>
    </location>
</feature>
<evidence type="ECO:0000259" key="2">
    <source>
        <dbReference type="Pfam" id="PF09967"/>
    </source>
</evidence>
<feature type="region of interest" description="Disordered" evidence="1">
    <location>
        <begin position="176"/>
        <end position="204"/>
    </location>
</feature>
<dbReference type="Pfam" id="PF13203">
    <property type="entry name" value="DUF2201_N"/>
    <property type="match status" value="1"/>
</dbReference>
<gene>
    <name evidence="4" type="ORF">H5S40_05405</name>
</gene>
<accession>A0A7W3TRK3</accession>
<organism evidence="4 5">
    <name type="scientific">Limosilactobacillus albertensis</name>
    <dbReference type="NCBI Taxonomy" id="2759752"/>
    <lineage>
        <taxon>Bacteria</taxon>
        <taxon>Bacillati</taxon>
        <taxon>Bacillota</taxon>
        <taxon>Bacilli</taxon>
        <taxon>Lactobacillales</taxon>
        <taxon>Lactobacillaceae</taxon>
        <taxon>Limosilactobacillus</taxon>
    </lineage>
</organism>
<evidence type="ECO:0000256" key="1">
    <source>
        <dbReference type="SAM" id="MobiDB-lite"/>
    </source>
</evidence>
<feature type="domain" description="VWA-like" evidence="2">
    <location>
        <begin position="304"/>
        <end position="430"/>
    </location>
</feature>